<keyword evidence="2" id="KW-1185">Reference proteome</keyword>
<reference evidence="1" key="1">
    <citation type="submission" date="2020-09" db="EMBL/GenBank/DDBJ databases">
        <title>Genome-Enabled Discovery of Anthraquinone Biosynthesis in Senna tora.</title>
        <authorList>
            <person name="Kang S.-H."/>
            <person name="Pandey R.P."/>
            <person name="Lee C.-M."/>
            <person name="Sim J.-S."/>
            <person name="Jeong J.-T."/>
            <person name="Choi B.-S."/>
            <person name="Jung M."/>
            <person name="Ginzburg D."/>
            <person name="Zhao K."/>
            <person name="Won S.Y."/>
            <person name="Oh T.-J."/>
            <person name="Yu Y."/>
            <person name="Kim N.-H."/>
            <person name="Lee O.R."/>
            <person name="Lee T.-H."/>
            <person name="Bashyal P."/>
            <person name="Kim T.-S."/>
            <person name="Lee W.-H."/>
            <person name="Kawkins C."/>
            <person name="Kim C.-K."/>
            <person name="Kim J.S."/>
            <person name="Ahn B.O."/>
            <person name="Rhee S.Y."/>
            <person name="Sohng J.K."/>
        </authorList>
    </citation>
    <scope>NUCLEOTIDE SEQUENCE</scope>
    <source>
        <tissue evidence="1">Leaf</tissue>
    </source>
</reference>
<gene>
    <name evidence="1" type="ORF">G2W53_035437</name>
</gene>
<dbReference type="OrthoDB" id="1847301at2759"/>
<dbReference type="Proteomes" id="UP000634136">
    <property type="component" value="Unassembled WGS sequence"/>
</dbReference>
<sequence>MGLKGEVGVEIEIHSPALKFFNLFVTQLHTKLHQGDWHGVGSHSVKHWTYTLGV</sequence>
<protein>
    <submittedName>
        <fullName evidence="1">MLP-like protein 43</fullName>
    </submittedName>
</protein>
<dbReference type="AlphaFoldDB" id="A0A834T3J3"/>
<organism evidence="1 2">
    <name type="scientific">Senna tora</name>
    <dbReference type="NCBI Taxonomy" id="362788"/>
    <lineage>
        <taxon>Eukaryota</taxon>
        <taxon>Viridiplantae</taxon>
        <taxon>Streptophyta</taxon>
        <taxon>Embryophyta</taxon>
        <taxon>Tracheophyta</taxon>
        <taxon>Spermatophyta</taxon>
        <taxon>Magnoliopsida</taxon>
        <taxon>eudicotyledons</taxon>
        <taxon>Gunneridae</taxon>
        <taxon>Pentapetalae</taxon>
        <taxon>rosids</taxon>
        <taxon>fabids</taxon>
        <taxon>Fabales</taxon>
        <taxon>Fabaceae</taxon>
        <taxon>Caesalpinioideae</taxon>
        <taxon>Cassia clade</taxon>
        <taxon>Senna</taxon>
    </lineage>
</organism>
<comment type="caution">
    <text evidence="1">The sequence shown here is derived from an EMBL/GenBank/DDBJ whole genome shotgun (WGS) entry which is preliminary data.</text>
</comment>
<dbReference type="InterPro" id="IPR023393">
    <property type="entry name" value="START-like_dom_sf"/>
</dbReference>
<proteinExistence type="predicted"/>
<name>A0A834T3J3_9FABA</name>
<evidence type="ECO:0000313" key="1">
    <source>
        <dbReference type="EMBL" id="KAF7808694.1"/>
    </source>
</evidence>
<accession>A0A834T3J3</accession>
<dbReference type="Gene3D" id="3.30.530.20">
    <property type="match status" value="1"/>
</dbReference>
<dbReference type="EMBL" id="JAAIUW010000011">
    <property type="protein sequence ID" value="KAF7808694.1"/>
    <property type="molecule type" value="Genomic_DNA"/>
</dbReference>
<evidence type="ECO:0000313" key="2">
    <source>
        <dbReference type="Proteomes" id="UP000634136"/>
    </source>
</evidence>